<dbReference type="RefSeq" id="WP_008458003.1">
    <property type="nucleotide sequence ID" value="NZ_AOIJ01000063.1"/>
</dbReference>
<protein>
    <submittedName>
        <fullName evidence="1">Uncharacterized protein</fullName>
    </submittedName>
</protein>
<sequence>MVVVEEVTKLSERRTQTSSEAFPDESLASIQAAVEAVPASVFDGSTKHTEVGAFDAAIADGLSQYEYEGDAAGGYNPNCKLWSHQGFNYSVDLYDADARIAIEVEKSERKNVSDDLLKFQKGYRTQKDGRPKIEFGCLVVPVNYLGLKFQKGYRTQKDGRPKIEFGCLVVPVNYLGRHNLYQHSLTKLDFMKGVLFIDDVAVIGYRDPRPD</sequence>
<accession>L9YSS5</accession>
<dbReference type="AlphaFoldDB" id="L9YSS5"/>
<dbReference type="Pfam" id="PF26497">
    <property type="entry name" value="Halo_RE"/>
    <property type="match status" value="2"/>
</dbReference>
<dbReference type="Proteomes" id="UP000011592">
    <property type="component" value="Unassembled WGS sequence"/>
</dbReference>
<keyword evidence="2" id="KW-1185">Reference proteome</keyword>
<organism evidence="1 2">
    <name type="scientific">Natrinema gari JCM 14663</name>
    <dbReference type="NCBI Taxonomy" id="1230459"/>
    <lineage>
        <taxon>Archaea</taxon>
        <taxon>Methanobacteriati</taxon>
        <taxon>Methanobacteriota</taxon>
        <taxon>Stenosarchaea group</taxon>
        <taxon>Halobacteria</taxon>
        <taxon>Halobacteriales</taxon>
        <taxon>Natrialbaceae</taxon>
        <taxon>Natrinema</taxon>
    </lineage>
</organism>
<gene>
    <name evidence="1" type="ORF">C486_17070</name>
</gene>
<dbReference type="EMBL" id="AOIJ01000063">
    <property type="protein sequence ID" value="ELY77179.1"/>
    <property type="molecule type" value="Genomic_DNA"/>
</dbReference>
<name>L9YSS5_9EURY</name>
<reference evidence="1 2" key="1">
    <citation type="journal article" date="2014" name="PLoS Genet.">
        <title>Phylogenetically driven sequencing of extremely halophilic archaea reveals strategies for static and dynamic osmo-response.</title>
        <authorList>
            <person name="Becker E.A."/>
            <person name="Seitzer P.M."/>
            <person name="Tritt A."/>
            <person name="Larsen D."/>
            <person name="Krusor M."/>
            <person name="Yao A.I."/>
            <person name="Wu D."/>
            <person name="Madern D."/>
            <person name="Eisen J.A."/>
            <person name="Darling A.E."/>
            <person name="Facciotti M.T."/>
        </authorList>
    </citation>
    <scope>NUCLEOTIDE SEQUENCE [LARGE SCALE GENOMIC DNA]</scope>
    <source>
        <strain evidence="1 2">JCM 14663</strain>
    </source>
</reference>
<comment type="caution">
    <text evidence="1">The sequence shown here is derived from an EMBL/GenBank/DDBJ whole genome shotgun (WGS) entry which is preliminary data.</text>
</comment>
<dbReference type="PATRIC" id="fig|1230459.4.peg.3401"/>
<proteinExistence type="predicted"/>
<dbReference type="InterPro" id="IPR058672">
    <property type="entry name" value="RE_put_halobact"/>
</dbReference>
<evidence type="ECO:0000313" key="1">
    <source>
        <dbReference type="EMBL" id="ELY77179.1"/>
    </source>
</evidence>
<evidence type="ECO:0000313" key="2">
    <source>
        <dbReference type="Proteomes" id="UP000011592"/>
    </source>
</evidence>